<dbReference type="Pfam" id="PF02826">
    <property type="entry name" value="2-Hacid_dh_C"/>
    <property type="match status" value="1"/>
</dbReference>
<organism evidence="6 7">
    <name type="scientific">Gonapodya prolifera (strain JEL478)</name>
    <name type="common">Monoblepharis prolifera</name>
    <dbReference type="NCBI Taxonomy" id="1344416"/>
    <lineage>
        <taxon>Eukaryota</taxon>
        <taxon>Fungi</taxon>
        <taxon>Fungi incertae sedis</taxon>
        <taxon>Chytridiomycota</taxon>
        <taxon>Chytridiomycota incertae sedis</taxon>
        <taxon>Monoblepharidomycetes</taxon>
        <taxon>Monoblepharidales</taxon>
        <taxon>Gonapodyaceae</taxon>
        <taxon>Gonapodya</taxon>
    </lineage>
</organism>
<dbReference type="OrthoDB" id="418179at2759"/>
<feature type="domain" description="D-isomer specific 2-hydroxyacid dehydrogenase NAD-binding" evidence="5">
    <location>
        <begin position="116"/>
        <end position="296"/>
    </location>
</feature>
<dbReference type="EMBL" id="KQ965767">
    <property type="protein sequence ID" value="KXS14659.1"/>
    <property type="molecule type" value="Genomic_DNA"/>
</dbReference>
<evidence type="ECO:0008006" key="8">
    <source>
        <dbReference type="Google" id="ProtNLM"/>
    </source>
</evidence>
<dbReference type="GO" id="GO:0051287">
    <property type="term" value="F:NAD binding"/>
    <property type="evidence" value="ECO:0007669"/>
    <property type="project" value="InterPro"/>
</dbReference>
<evidence type="ECO:0000259" key="4">
    <source>
        <dbReference type="Pfam" id="PF00389"/>
    </source>
</evidence>
<dbReference type="InterPro" id="IPR006140">
    <property type="entry name" value="D-isomer_DH_NAD-bd"/>
</dbReference>
<sequence>MSTKPRIFCPGGLRPVAVEQLARNDSIVLIGPPPEKASRAEILQLIRENQPIHGLVGYLNPVNDEVLDACGPELKVVSTPSVGFDHISVPSLASRSVRLGHSPSILNHAVAETCVLLVLATLRKWNGMQKALKSGDWSVNHIPLGNDLRHLNIGIIGLGRVGLECAYRLAPFGCVIRYTDIRPVPVATVTGQGSLEYVPGADLLAEKSDMLVVACDLNASTRGMVGERLLRKLRGGKGGWVVNVGRGPVVDQDALVRGLKEGWVQGAGLDVMDPEPLPPNHELLSLENAVLLPHQGTATVETRDSMALMCVENGIKGAHGQLMPAEIDMARYRK</sequence>
<dbReference type="OMA" id="CHSAGYD"/>
<dbReference type="InterPro" id="IPR050223">
    <property type="entry name" value="D-isomer_2-hydroxyacid_DH"/>
</dbReference>
<gene>
    <name evidence="6" type="ORF">M427DRAFT_145874</name>
</gene>
<dbReference type="Pfam" id="PF00389">
    <property type="entry name" value="2-Hacid_dh"/>
    <property type="match status" value="1"/>
</dbReference>
<dbReference type="GO" id="GO:0005829">
    <property type="term" value="C:cytosol"/>
    <property type="evidence" value="ECO:0007669"/>
    <property type="project" value="TreeGrafter"/>
</dbReference>
<dbReference type="SUPFAM" id="SSF52283">
    <property type="entry name" value="Formate/glycerate dehydrogenase catalytic domain-like"/>
    <property type="match status" value="1"/>
</dbReference>
<dbReference type="InterPro" id="IPR006139">
    <property type="entry name" value="D-isomer_2_OHA_DH_cat_dom"/>
</dbReference>
<dbReference type="PANTHER" id="PTHR10996">
    <property type="entry name" value="2-HYDROXYACID DEHYDROGENASE-RELATED"/>
    <property type="match status" value="1"/>
</dbReference>
<dbReference type="Gene3D" id="3.40.50.720">
    <property type="entry name" value="NAD(P)-binding Rossmann-like Domain"/>
    <property type="match status" value="2"/>
</dbReference>
<evidence type="ECO:0000256" key="1">
    <source>
        <dbReference type="ARBA" id="ARBA00005854"/>
    </source>
</evidence>
<evidence type="ECO:0000256" key="2">
    <source>
        <dbReference type="ARBA" id="ARBA00023002"/>
    </source>
</evidence>
<dbReference type="PROSITE" id="PS00065">
    <property type="entry name" value="D_2_HYDROXYACID_DH_1"/>
    <property type="match status" value="1"/>
</dbReference>
<comment type="similarity">
    <text evidence="1 3">Belongs to the D-isomer specific 2-hydroxyacid dehydrogenase family.</text>
</comment>
<keyword evidence="7" id="KW-1185">Reference proteome</keyword>
<dbReference type="InterPro" id="IPR036291">
    <property type="entry name" value="NAD(P)-bd_dom_sf"/>
</dbReference>
<evidence type="ECO:0000256" key="3">
    <source>
        <dbReference type="RuleBase" id="RU003719"/>
    </source>
</evidence>
<dbReference type="STRING" id="1344416.A0A139ADC2"/>
<dbReference type="PANTHER" id="PTHR10996:SF257">
    <property type="entry name" value="GLYOXYLATE REDUCTASE 1"/>
    <property type="match status" value="1"/>
</dbReference>
<evidence type="ECO:0000259" key="5">
    <source>
        <dbReference type="Pfam" id="PF02826"/>
    </source>
</evidence>
<evidence type="ECO:0000313" key="6">
    <source>
        <dbReference type="EMBL" id="KXS14659.1"/>
    </source>
</evidence>
<reference evidence="6 7" key="1">
    <citation type="journal article" date="2015" name="Genome Biol. Evol.">
        <title>Phylogenomic analyses indicate that early fungi evolved digesting cell walls of algal ancestors of land plants.</title>
        <authorList>
            <person name="Chang Y."/>
            <person name="Wang S."/>
            <person name="Sekimoto S."/>
            <person name="Aerts A.L."/>
            <person name="Choi C."/>
            <person name="Clum A."/>
            <person name="LaButti K.M."/>
            <person name="Lindquist E.A."/>
            <person name="Yee Ngan C."/>
            <person name="Ohm R.A."/>
            <person name="Salamov A.A."/>
            <person name="Grigoriev I.V."/>
            <person name="Spatafora J.W."/>
            <person name="Berbee M.L."/>
        </authorList>
    </citation>
    <scope>NUCLEOTIDE SEQUENCE [LARGE SCALE GENOMIC DNA]</scope>
    <source>
        <strain evidence="6 7">JEL478</strain>
    </source>
</reference>
<proteinExistence type="inferred from homology"/>
<dbReference type="GO" id="GO:0030267">
    <property type="term" value="F:glyoxylate reductase (NADPH) activity"/>
    <property type="evidence" value="ECO:0007669"/>
    <property type="project" value="TreeGrafter"/>
</dbReference>
<accession>A0A139ADC2</accession>
<dbReference type="GO" id="GO:0016618">
    <property type="term" value="F:hydroxypyruvate reductase [NAD(P)H] activity"/>
    <property type="evidence" value="ECO:0007669"/>
    <property type="project" value="TreeGrafter"/>
</dbReference>
<name>A0A139ADC2_GONPJ</name>
<protein>
    <recommendedName>
        <fullName evidence="8">Glyoxylate reductase</fullName>
    </recommendedName>
</protein>
<evidence type="ECO:0000313" key="7">
    <source>
        <dbReference type="Proteomes" id="UP000070544"/>
    </source>
</evidence>
<dbReference type="SUPFAM" id="SSF51735">
    <property type="entry name" value="NAD(P)-binding Rossmann-fold domains"/>
    <property type="match status" value="1"/>
</dbReference>
<feature type="domain" description="D-isomer specific 2-hydroxyacid dehydrogenase catalytic" evidence="4">
    <location>
        <begin position="37"/>
        <end position="325"/>
    </location>
</feature>
<dbReference type="Proteomes" id="UP000070544">
    <property type="component" value="Unassembled WGS sequence"/>
</dbReference>
<dbReference type="InterPro" id="IPR029752">
    <property type="entry name" value="D-isomer_DH_CS1"/>
</dbReference>
<keyword evidence="2 3" id="KW-0560">Oxidoreductase</keyword>
<dbReference type="AlphaFoldDB" id="A0A139ADC2"/>